<feature type="compositionally biased region" description="Polar residues" evidence="3">
    <location>
        <begin position="688"/>
        <end position="698"/>
    </location>
</feature>
<organism evidence="5 6">
    <name type="scientific">Turnera subulata</name>
    <dbReference type="NCBI Taxonomy" id="218843"/>
    <lineage>
        <taxon>Eukaryota</taxon>
        <taxon>Viridiplantae</taxon>
        <taxon>Streptophyta</taxon>
        <taxon>Embryophyta</taxon>
        <taxon>Tracheophyta</taxon>
        <taxon>Spermatophyta</taxon>
        <taxon>Magnoliopsida</taxon>
        <taxon>eudicotyledons</taxon>
        <taxon>Gunneridae</taxon>
        <taxon>Pentapetalae</taxon>
        <taxon>rosids</taxon>
        <taxon>fabids</taxon>
        <taxon>Malpighiales</taxon>
        <taxon>Passifloraceae</taxon>
        <taxon>Turnera</taxon>
    </lineage>
</organism>
<dbReference type="CDD" id="cd06081">
    <property type="entry name" value="KOW_Spt5_1"/>
    <property type="match status" value="1"/>
</dbReference>
<feature type="compositionally biased region" description="Polar residues" evidence="3">
    <location>
        <begin position="1578"/>
        <end position="1601"/>
    </location>
</feature>
<feature type="compositionally biased region" description="Basic and acidic residues" evidence="3">
    <location>
        <begin position="706"/>
        <end position="718"/>
    </location>
</feature>
<feature type="compositionally biased region" description="Gly residues" evidence="3">
    <location>
        <begin position="1367"/>
        <end position="1387"/>
    </location>
</feature>
<feature type="compositionally biased region" description="Gly residues" evidence="3">
    <location>
        <begin position="1422"/>
        <end position="1465"/>
    </location>
</feature>
<evidence type="ECO:0000313" key="5">
    <source>
        <dbReference type="EMBL" id="KAJ4829831.1"/>
    </source>
</evidence>
<keyword evidence="6" id="KW-1185">Reference proteome</keyword>
<sequence length="1707" mass="180231">MSSKGKGKAVAFSGGGGKWKGGGNNNDGGGGKKKRNREVLQFFEDAAEVDDNDSEDSDDFDFSEDDFMDEGEGVSVKNQPAKPLDLPFVKEEEMDEEEYDKMMEERFKTNPVLRAFVDETKEAMERDSCLPSAKDPTLWKVKCMVGRERHSAFCLMQKYVDLKSLGNKLEIISAFAVNHVKGFVFVEAYKQCDVNEACKGLSSIYASRLATIPLNERCHLFTVRNNCSPVTIGMWARLKNGKYKGDLAQIVAVNDKQRKATVKLVPRIDLQAMALKFGGGVAPRNATVPAPRVISQSELEEFRPLIQYRRDRDTGEVCEVLDGLLLKNGYLFKKVRIDSMSCHGVMPKEEELLKFTTSENSVSDNLEWLTQLYGEPKKKRLARNDKGGDKGESSSVSGMPNRFELYSLVCIGRKDFGLIVGMEKDDYFKILKEGAAGPDLLTVDRKELKDGPSDMKFTALDYHKKTVSINDTVKVLEGPLKDKEGLVKQIYRGVIFIYDENETENGGYFCSKAHLCEKIKVPFGASYEKGSNSGSMDFEVIPSSPKSPLSPKQTWEMRENKREFKQGGKDGRFTVGQTLRIRVGPLKGYLCSVLAVRYSDVIVKLGSQQKTLTVKPEHLAEVRGKSSAVSVSDDPGSSSFKPFDLLGGEGGSGDWAAGAGTSTACNGWNAGGLSTESAAWPSFPATGLTLQSEPNSGIPSGFSDGDLQKGDASWEKKITPGVNSSWGKAADAEGTSAAGGWASQSAGQPSSLGTSELSQEKSSWNTKADVLQKGTENTSWDKKVTPGVNSSWGNAAVAEGTSAAGGWTQAQSAGQPSSWGTSELSQEKPSWNTKADGLQKGTEDASWDKKVTPGVNSSWGSAVVAKGTTVQEDSWGTAAGKWGSNDASDANKAAWKSSSAAAEKPNEVSDSAAVGWAQPQVERQPSSWGNSELSQKKSSWNANAGDLQKGAEDASWEKQVTQGVNSSWGKAAMAEGTSVAQEDSWGAAAAKWGGNDASGASKSEWKNSSATAEKPSEVLDSAAGGWTQPQSEQRPSSWGTSELSQEKSTWNAKVGSSKGWGETTSGKGGPNDADAGSSWSRKDGAQQPSNWGTPKTSQENSGWNGGKAVDGSPANKWGDNAHGKGGSDDADGNTISSWEKKGGWNSGTSEPNQDSSWAKKSNWSSSSGDRNQDSDWGKKNSWSSGYDNLNRDSSTEDQRETFGNRAGRGSWRGGFEGRGGSDRGGFRGRGFEDRNGSDRGGYGGRGGFRGRGGSDRGGYRGRGGSDGGGFGGRGRGRRDPSGAWNDNNDSGDNRTFDWRNGANNSGGWKSDGGWANNNRGYGGRGGSDGGGFRGRGRGRRDWNDNNDSGENKTFDWRDGANSSGGWKSDGGWGNNSSGSGRGGFGGRGRGRGDQSGCWNSNNDSGKSKMSDWGNEENNNGGWKSGGGGSSWKNGGGKSDGGGSSWNNGGGSSWNNGGGKSDGGGSSWNNGGEKSDGGGSSWNNAGGKSDGGGSSWNQAGRDEGQQSSWNSGSGKVEFGWNKGANSGVAGTTEGETKSWDRSPVAGECRSSGAGQSGKVDGTNTGSAPSDSWGKALGSSWGNNGHDGSSGSWGTGNQEKAWNQSTAAAGGQSSGWGQKGGADGNQQKAWNSSTAADGGQSSGWSQKGGADVNQEKPWNQSGDAAGGQASGWSQKGGAETSGEQTDKWQKTSGSSWGDKGNGGSSKGGW</sequence>
<feature type="compositionally biased region" description="Polar residues" evidence="3">
    <location>
        <begin position="958"/>
        <end position="968"/>
    </location>
</feature>
<evidence type="ECO:0000313" key="6">
    <source>
        <dbReference type="Proteomes" id="UP001141552"/>
    </source>
</evidence>
<dbReference type="PANTHER" id="PTHR11125:SF8">
    <property type="entry name" value="PROTEIN RNA-DIRECTED DNA METHYLATION 3"/>
    <property type="match status" value="1"/>
</dbReference>
<dbReference type="Pfam" id="PF23291">
    <property type="entry name" value="KOW4_SPT5"/>
    <property type="match status" value="1"/>
</dbReference>
<feature type="compositionally biased region" description="Polar residues" evidence="3">
    <location>
        <begin position="1086"/>
        <end position="1102"/>
    </location>
</feature>
<feature type="compositionally biased region" description="Low complexity" evidence="3">
    <location>
        <begin position="734"/>
        <end position="751"/>
    </location>
</feature>
<evidence type="ECO:0000256" key="2">
    <source>
        <dbReference type="ARBA" id="ARBA00023242"/>
    </source>
</evidence>
<dbReference type="InterPro" id="IPR057936">
    <property type="entry name" value="KOWx_Spt5"/>
</dbReference>
<dbReference type="Proteomes" id="UP001141552">
    <property type="component" value="Unassembled WGS sequence"/>
</dbReference>
<feature type="compositionally biased region" description="Low complexity" evidence="3">
    <location>
        <begin position="1155"/>
        <end position="1167"/>
    </location>
</feature>
<dbReference type="GO" id="GO:0006368">
    <property type="term" value="P:transcription elongation by RNA polymerase II"/>
    <property type="evidence" value="ECO:0007669"/>
    <property type="project" value="TreeGrafter"/>
</dbReference>
<feature type="compositionally biased region" description="Acidic residues" evidence="3">
    <location>
        <begin position="45"/>
        <end position="72"/>
    </location>
</feature>
<dbReference type="InterPro" id="IPR041977">
    <property type="entry name" value="KOW_Spt5_4"/>
</dbReference>
<dbReference type="EMBL" id="JAKUCV010005791">
    <property type="protein sequence ID" value="KAJ4829831.1"/>
    <property type="molecule type" value="Genomic_DNA"/>
</dbReference>
<dbReference type="Gene3D" id="2.30.30.30">
    <property type="match status" value="1"/>
</dbReference>
<feature type="compositionally biased region" description="Gly residues" evidence="3">
    <location>
        <begin position="1260"/>
        <end position="1273"/>
    </location>
</feature>
<dbReference type="GO" id="GO:0032044">
    <property type="term" value="C:DSIF complex"/>
    <property type="evidence" value="ECO:0007669"/>
    <property type="project" value="TreeGrafter"/>
</dbReference>
<proteinExistence type="predicted"/>
<dbReference type="InterPro" id="IPR039385">
    <property type="entry name" value="NGN_Euk"/>
</dbReference>
<accession>A0A9Q0J502</accession>
<dbReference type="GO" id="GO:0032784">
    <property type="term" value="P:regulation of DNA-templated transcription elongation"/>
    <property type="evidence" value="ECO:0007669"/>
    <property type="project" value="InterPro"/>
</dbReference>
<feature type="compositionally biased region" description="Low complexity" evidence="3">
    <location>
        <begin position="1410"/>
        <end position="1421"/>
    </location>
</feature>
<feature type="compositionally biased region" description="Gly residues" evidence="3">
    <location>
        <begin position="1238"/>
        <end position="1251"/>
    </location>
</feature>
<feature type="region of interest" description="Disordered" evidence="3">
    <location>
        <begin position="684"/>
        <end position="859"/>
    </location>
</feature>
<keyword evidence="2" id="KW-0539">Nucleus</keyword>
<dbReference type="FunFam" id="3.30.70.940:FF:000010">
    <property type="entry name" value="Protein RNA-directed DNA methylation 3"/>
    <property type="match status" value="1"/>
</dbReference>
<dbReference type="Pfam" id="PF23042">
    <property type="entry name" value="KOW1_SPT5"/>
    <property type="match status" value="1"/>
</dbReference>
<feature type="compositionally biased region" description="Gly residues" evidence="3">
    <location>
        <begin position="13"/>
        <end position="29"/>
    </location>
</feature>
<feature type="domain" description="KOW" evidence="4">
    <location>
        <begin position="466"/>
        <end position="493"/>
    </location>
</feature>
<dbReference type="InterPro" id="IPR005100">
    <property type="entry name" value="NGN-domain"/>
</dbReference>
<feature type="domain" description="KOW" evidence="4">
    <location>
        <begin position="229"/>
        <end position="256"/>
    </location>
</feature>
<reference evidence="5" key="2">
    <citation type="journal article" date="2023" name="Plants (Basel)">
        <title>Annotation of the Turnera subulata (Passifloraceae) Draft Genome Reveals the S-Locus Evolved after the Divergence of Turneroideae from Passifloroideae in a Stepwise Manner.</title>
        <authorList>
            <person name="Henning P.M."/>
            <person name="Roalson E.H."/>
            <person name="Mir W."/>
            <person name="McCubbin A.G."/>
            <person name="Shore J.S."/>
        </authorList>
    </citation>
    <scope>NUCLEOTIDE SEQUENCE</scope>
    <source>
        <strain evidence="5">F60SS</strain>
    </source>
</reference>
<feature type="domain" description="KOW" evidence="4">
    <location>
        <begin position="572"/>
        <end position="599"/>
    </location>
</feature>
<dbReference type="Pfam" id="PF03439">
    <property type="entry name" value="Spt5-NGN"/>
    <property type="match status" value="1"/>
</dbReference>
<dbReference type="SMART" id="SM00739">
    <property type="entry name" value="KOW"/>
    <property type="match status" value="3"/>
</dbReference>
<feature type="compositionally biased region" description="Polar residues" evidence="3">
    <location>
        <begin position="998"/>
        <end position="1011"/>
    </location>
</feature>
<feature type="compositionally biased region" description="Polar residues" evidence="3">
    <location>
        <begin position="808"/>
        <end position="833"/>
    </location>
</feature>
<dbReference type="Pfam" id="PF23037">
    <property type="entry name" value="KOWx_SPT5"/>
    <property type="match status" value="1"/>
</dbReference>
<dbReference type="InterPro" id="IPR041973">
    <property type="entry name" value="KOW_Spt5_1"/>
</dbReference>
<dbReference type="InterPro" id="IPR014722">
    <property type="entry name" value="Rib_uL2_dom2"/>
</dbReference>
<dbReference type="InterPro" id="IPR039659">
    <property type="entry name" value="SPT5"/>
</dbReference>
<dbReference type="CDD" id="cd09888">
    <property type="entry name" value="NGN_Euk"/>
    <property type="match status" value="1"/>
</dbReference>
<feature type="compositionally biased region" description="Basic and acidic residues" evidence="3">
    <location>
        <begin position="841"/>
        <end position="851"/>
    </location>
</feature>
<dbReference type="CDD" id="cd06084">
    <property type="entry name" value="KOW_Spt5_4"/>
    <property type="match status" value="1"/>
</dbReference>
<feature type="compositionally biased region" description="Gly residues" evidence="3">
    <location>
        <begin position="1320"/>
        <end position="1333"/>
    </location>
</feature>
<name>A0A9Q0J502_9ROSI</name>
<dbReference type="Gene3D" id="3.30.70.940">
    <property type="entry name" value="NusG, N-terminal domain"/>
    <property type="match status" value="1"/>
</dbReference>
<reference evidence="5" key="1">
    <citation type="submission" date="2022-02" db="EMBL/GenBank/DDBJ databases">
        <authorList>
            <person name="Henning P.M."/>
            <person name="McCubbin A.G."/>
            <person name="Shore J.S."/>
        </authorList>
    </citation>
    <scope>NUCLEOTIDE SEQUENCE</scope>
    <source>
        <strain evidence="5">F60SS</strain>
        <tissue evidence="5">Leaves</tissue>
    </source>
</reference>
<feature type="compositionally biased region" description="Low complexity" evidence="3">
    <location>
        <begin position="884"/>
        <end position="902"/>
    </location>
</feature>
<feature type="compositionally biased region" description="Polar residues" evidence="3">
    <location>
        <begin position="1027"/>
        <end position="1051"/>
    </location>
</feature>
<feature type="compositionally biased region" description="Polar residues" evidence="3">
    <location>
        <begin position="1622"/>
        <end position="1633"/>
    </location>
</feature>
<feature type="compositionally biased region" description="Basic and acidic residues" evidence="3">
    <location>
        <begin position="1189"/>
        <end position="1202"/>
    </location>
</feature>
<evidence type="ECO:0000256" key="1">
    <source>
        <dbReference type="ARBA" id="ARBA00004123"/>
    </source>
</evidence>
<feature type="compositionally biased region" description="Gly residues" evidence="3">
    <location>
        <begin position="1697"/>
        <end position="1707"/>
    </location>
</feature>
<feature type="region of interest" description="Disordered" evidence="3">
    <location>
        <begin position="875"/>
        <end position="1707"/>
    </location>
</feature>
<dbReference type="InterPro" id="IPR005824">
    <property type="entry name" value="KOW"/>
</dbReference>
<dbReference type="GO" id="GO:0006357">
    <property type="term" value="P:regulation of transcription by RNA polymerase II"/>
    <property type="evidence" value="ECO:0007669"/>
    <property type="project" value="InterPro"/>
</dbReference>
<feature type="compositionally biased region" description="Basic and acidic residues" evidence="3">
    <location>
        <begin position="1339"/>
        <end position="1358"/>
    </location>
</feature>
<comment type="subcellular location">
    <subcellularLocation>
        <location evidence="1">Nucleus</location>
    </subcellularLocation>
</comment>
<feature type="compositionally biased region" description="Gly residues" evidence="3">
    <location>
        <begin position="1610"/>
        <end position="1621"/>
    </location>
</feature>
<evidence type="ECO:0000259" key="4">
    <source>
        <dbReference type="SMART" id="SM00739"/>
    </source>
</evidence>
<evidence type="ECO:0000256" key="3">
    <source>
        <dbReference type="SAM" id="MobiDB-lite"/>
    </source>
</evidence>
<comment type="caution">
    <text evidence="5">The sequence shown here is derived from an EMBL/GenBank/DDBJ whole genome shotgun (WGS) entry which is preliminary data.</text>
</comment>
<feature type="region of interest" description="Disordered" evidence="3">
    <location>
        <begin position="1"/>
        <end position="81"/>
    </location>
</feature>
<gene>
    <name evidence="5" type="ORF">Tsubulata_016542</name>
</gene>
<dbReference type="InterPro" id="IPR036735">
    <property type="entry name" value="NGN_dom_sf"/>
</dbReference>
<dbReference type="GO" id="GO:0003729">
    <property type="term" value="F:mRNA binding"/>
    <property type="evidence" value="ECO:0007669"/>
    <property type="project" value="TreeGrafter"/>
</dbReference>
<feature type="compositionally biased region" description="Basic and acidic residues" evidence="3">
    <location>
        <begin position="1219"/>
        <end position="1237"/>
    </location>
</feature>
<feature type="compositionally biased region" description="Polar residues" evidence="3">
    <location>
        <begin position="921"/>
        <end position="942"/>
    </location>
</feature>
<dbReference type="OrthoDB" id="28901at2759"/>
<dbReference type="PANTHER" id="PTHR11125">
    <property type="entry name" value="SUPPRESSOR OF TY 5"/>
    <property type="match status" value="1"/>
</dbReference>
<feature type="compositionally biased region" description="Low complexity" evidence="3">
    <location>
        <begin position="1636"/>
        <end position="1647"/>
    </location>
</feature>
<feature type="compositionally biased region" description="Polar residues" evidence="3">
    <location>
        <begin position="752"/>
        <end position="766"/>
    </location>
</feature>
<protein>
    <recommendedName>
        <fullName evidence="4">KOW domain-containing protein</fullName>
    </recommendedName>
</protein>